<dbReference type="Pfam" id="PF00561">
    <property type="entry name" value="Abhydrolase_1"/>
    <property type="match status" value="1"/>
</dbReference>
<protein>
    <recommendedName>
        <fullName evidence="4 7">Proline iminopeptidase</fullName>
        <shortName evidence="7">PIP</shortName>
        <ecNumber evidence="3 7">3.4.11.5</ecNumber>
    </recommendedName>
    <alternativeName>
        <fullName evidence="6 7">Prolyl aminopeptidase</fullName>
    </alternativeName>
</protein>
<evidence type="ECO:0000256" key="2">
    <source>
        <dbReference type="ARBA" id="ARBA00010088"/>
    </source>
</evidence>
<keyword evidence="7" id="KW-0645">Protease</keyword>
<evidence type="ECO:0000256" key="1">
    <source>
        <dbReference type="ARBA" id="ARBA00001585"/>
    </source>
</evidence>
<gene>
    <name evidence="9" type="ORF">J2S25_000438</name>
</gene>
<dbReference type="InterPro" id="IPR029058">
    <property type="entry name" value="AB_hydrolase_fold"/>
</dbReference>
<dbReference type="RefSeq" id="WP_307191110.1">
    <property type="nucleotide sequence ID" value="NZ_JAUSUN010000002.1"/>
</dbReference>
<evidence type="ECO:0000256" key="7">
    <source>
        <dbReference type="PIRNR" id="PIRNR005539"/>
    </source>
</evidence>
<evidence type="ECO:0000313" key="9">
    <source>
        <dbReference type="EMBL" id="MDQ0412258.1"/>
    </source>
</evidence>
<comment type="similarity">
    <text evidence="2 7">Belongs to the peptidase S33 family.</text>
</comment>
<dbReference type="InterPro" id="IPR050266">
    <property type="entry name" value="AB_hydrolase_sf"/>
</dbReference>
<accession>A0ABU0FQS2</accession>
<dbReference type="InterPro" id="IPR002410">
    <property type="entry name" value="Peptidase_S33"/>
</dbReference>
<comment type="function">
    <text evidence="7">Releases the N-terminal proline from various substrates.</text>
</comment>
<dbReference type="PANTHER" id="PTHR43798">
    <property type="entry name" value="MONOACYLGLYCEROL LIPASE"/>
    <property type="match status" value="1"/>
</dbReference>
<keyword evidence="5 7" id="KW-0378">Hydrolase</keyword>
<comment type="caution">
    <text evidence="9">The sequence shown here is derived from an EMBL/GenBank/DDBJ whole genome shotgun (WGS) entry which is preliminary data.</text>
</comment>
<dbReference type="EC" id="3.4.11.5" evidence="3 7"/>
<dbReference type="PRINTS" id="PR00793">
    <property type="entry name" value="PROAMNOPTASE"/>
</dbReference>
<dbReference type="Proteomes" id="UP001242313">
    <property type="component" value="Unassembled WGS sequence"/>
</dbReference>
<sequence length="307" mass="35216">MMTSAQTKIVPISGGFHVWTRRVGESPIKVLLLHGGPGSTHEYLSCFENELPPEGIEIYFYDQLGSYHSDQPNDPSLWNVERFREEVEEVRKYLGLDQFYLFGSSWGGLLGMEYALKYQENLKGLIISNMTASIASYVEHINHLRDQLPADIVTTMKAYEAAEDYENPEYQELIQIHLNEKHICRLVPWPESVVRGFSRMNPQVYNTMQGPNEFLVNGTFKDWDRWDDIHEIKVPTLILGGKYDSMDPEDKKEMGRRIPNSRVGICENGSHLSMWDDSETYFAFIKNFIKDVEAGKQIGPANHSAKA</sequence>
<dbReference type="InterPro" id="IPR005945">
    <property type="entry name" value="Pro_imino_pep"/>
</dbReference>
<dbReference type="InterPro" id="IPR000073">
    <property type="entry name" value="AB_hydrolase_1"/>
</dbReference>
<evidence type="ECO:0000259" key="8">
    <source>
        <dbReference type="Pfam" id="PF00561"/>
    </source>
</evidence>
<evidence type="ECO:0000256" key="3">
    <source>
        <dbReference type="ARBA" id="ARBA00012568"/>
    </source>
</evidence>
<dbReference type="GO" id="GO:0004177">
    <property type="term" value="F:aminopeptidase activity"/>
    <property type="evidence" value="ECO:0007669"/>
    <property type="project" value="UniProtKB-KW"/>
</dbReference>
<keyword evidence="10" id="KW-1185">Reference proteome</keyword>
<feature type="domain" description="AB hydrolase-1" evidence="8">
    <location>
        <begin position="30"/>
        <end position="277"/>
    </location>
</feature>
<evidence type="ECO:0000313" key="10">
    <source>
        <dbReference type="Proteomes" id="UP001242313"/>
    </source>
</evidence>
<dbReference type="Gene3D" id="3.40.50.1820">
    <property type="entry name" value="alpha/beta hydrolase"/>
    <property type="match status" value="1"/>
</dbReference>
<evidence type="ECO:0000256" key="4">
    <source>
        <dbReference type="ARBA" id="ARBA00021843"/>
    </source>
</evidence>
<keyword evidence="7 9" id="KW-0031">Aminopeptidase</keyword>
<reference evidence="9 10" key="1">
    <citation type="submission" date="2023-07" db="EMBL/GenBank/DDBJ databases">
        <title>Genomic Encyclopedia of Type Strains, Phase IV (KMG-IV): sequencing the most valuable type-strain genomes for metagenomic binning, comparative biology and taxonomic classification.</title>
        <authorList>
            <person name="Goeker M."/>
        </authorList>
    </citation>
    <scope>NUCLEOTIDE SEQUENCE [LARGE SCALE GENOMIC DNA]</scope>
    <source>
        <strain evidence="9 10">DSM 19598</strain>
    </source>
</reference>
<name>A0ABU0FQS2_9BACI</name>
<dbReference type="EMBL" id="JAUSUN010000002">
    <property type="protein sequence ID" value="MDQ0412258.1"/>
    <property type="molecule type" value="Genomic_DNA"/>
</dbReference>
<dbReference type="PIRSF" id="PIRSF005539">
    <property type="entry name" value="Pept_S33_TRI_F1"/>
    <property type="match status" value="1"/>
</dbReference>
<dbReference type="NCBIfam" id="TIGR01250">
    <property type="entry name" value="pro_imino_pep_2"/>
    <property type="match status" value="1"/>
</dbReference>
<proteinExistence type="inferred from homology"/>
<organism evidence="9 10">
    <name type="scientific">Mesobacillus stamsii</name>
    <dbReference type="NCBI Taxonomy" id="225347"/>
    <lineage>
        <taxon>Bacteria</taxon>
        <taxon>Bacillati</taxon>
        <taxon>Bacillota</taxon>
        <taxon>Bacilli</taxon>
        <taxon>Bacillales</taxon>
        <taxon>Bacillaceae</taxon>
        <taxon>Mesobacillus</taxon>
    </lineage>
</organism>
<dbReference type="SUPFAM" id="SSF53474">
    <property type="entry name" value="alpha/beta-Hydrolases"/>
    <property type="match status" value="1"/>
</dbReference>
<comment type="catalytic activity">
    <reaction evidence="1 7">
        <text>Release of N-terminal proline from a peptide.</text>
        <dbReference type="EC" id="3.4.11.5"/>
    </reaction>
</comment>
<evidence type="ECO:0000256" key="6">
    <source>
        <dbReference type="ARBA" id="ARBA00029605"/>
    </source>
</evidence>
<evidence type="ECO:0000256" key="5">
    <source>
        <dbReference type="ARBA" id="ARBA00022801"/>
    </source>
</evidence>